<reference evidence="4" key="1">
    <citation type="submission" date="2022-01" db="EMBL/GenBank/DDBJ databases">
        <authorList>
            <person name="King R."/>
        </authorList>
    </citation>
    <scope>NUCLEOTIDE SEQUENCE</scope>
</reference>
<evidence type="ECO:0000313" key="4">
    <source>
        <dbReference type="EMBL" id="CAG9772887.1"/>
    </source>
</evidence>
<dbReference type="InterPro" id="IPR045116">
    <property type="entry name" value="Clp1/Grc3"/>
</dbReference>
<dbReference type="InterPro" id="IPR027417">
    <property type="entry name" value="P-loop_NTPase"/>
</dbReference>
<dbReference type="Gene3D" id="3.40.50.300">
    <property type="entry name" value="P-loop containing nucleotide triphosphate hydrolases"/>
    <property type="match status" value="1"/>
</dbReference>
<dbReference type="SUPFAM" id="SSF52540">
    <property type="entry name" value="P-loop containing nucleoside triphosphate hydrolases"/>
    <property type="match status" value="1"/>
</dbReference>
<dbReference type="AlphaFoldDB" id="A0A9N9N191"/>
<evidence type="ECO:0000259" key="3">
    <source>
        <dbReference type="Pfam" id="PF24419"/>
    </source>
</evidence>
<dbReference type="PANTHER" id="PTHR12755:SF3">
    <property type="entry name" value="POLYNUCLEOTIDE 5'-HYDROXYL-KINASE NOL9"/>
    <property type="match status" value="1"/>
</dbReference>
<evidence type="ECO:0000313" key="5">
    <source>
        <dbReference type="Proteomes" id="UP001152799"/>
    </source>
</evidence>
<dbReference type="Proteomes" id="UP001152799">
    <property type="component" value="Chromosome 8"/>
</dbReference>
<feature type="compositionally biased region" description="Basic and acidic residues" evidence="2">
    <location>
        <begin position="235"/>
        <end position="244"/>
    </location>
</feature>
<sequence length="931" mass="105892">MKRKENGSPFLVWQHCADLNFCQKKVRLEIYRIFQINPIYKKFFKVIRKLNNEIMANLDVNYLEELRQTFYSADHRNQVPTKGKKEQKHKSKPKITLPKVSSNTQSNGIPTISTIIDTPHYVNGKKSHETAKKQSSEAPLKGKKNLKSSEKIKNRPDTPFKLKKPDHNENPAKGTQLSVCEVEHENKVKGKKKLKSKLTFSETTSSEKIKNRIDTPFKLKKTLNNENPGRGTKRRLSDAEQEVKPKKKKEKPTISKGVQLNFSEDETVAEEFIEKRREKPKINGKGVVRKKKVSWTSETEAVEEKKRKTGKKKKFANLNPVIPSETKPKINTKLVEVGEAQQNENLQISIINNTETAHDFYDNNKLNVKGMNLQRFCNLFVDSYNEHFDEIDEFKVPKKFYKSSKNDNKIFNIGTVEIDSKSSQKQIELDEAIASEDNTESVSDNEENQIVPNNEIIETNQSCPPKILKLTNNNQLIIIPEPNQLIHFHGLFNLKVLYGKVEILGATLTQNSPEKKIYSPRGTSLLYIKNTHTQYCSDTIKISSLIATDLLNIEDKNLAFDHHSAILLCQELKEPYIDFIETHMPQIMFPEATLGPRVDFQLSGNWNKTLEYSNLWENVFDSKTVICGGKGVGKSTYLRYLVNLLLGKFPEVRVVDLDSGQLILSHINIGHDIQQYSKSVRHLTEILDEMPLMPTLINFPGYTQGFGLDLSANSLKMLQPQIVIEIKSKNPSKNYKTDLTADFINSYDDILGHEDIQVNYKHFTFDSLCEKNEAWAIEARPSREICVLSYFGQMMSESTKSLTSHDLSMFTIDISALNIVNFAGDVINPLVVNGCLVALCSLEEKDVFVSYGLGLVRGLDLENDYLVLLTPEKDLEKVTHLVLTSVSTPPSLLMSANGVRGNIPFVNKGELVDFGQFTKRSYLPPSLLKRS</sequence>
<dbReference type="EMBL" id="OU892284">
    <property type="protein sequence ID" value="CAG9772887.1"/>
    <property type="molecule type" value="Genomic_DNA"/>
</dbReference>
<dbReference type="GO" id="GO:0000448">
    <property type="term" value="P:cleavage in ITS2 between 5.8S rRNA and LSU-rRNA of tricistronic rRNA transcript (SSU-rRNA, 5.8S rRNA, LSU-rRNA)"/>
    <property type="evidence" value="ECO:0007669"/>
    <property type="project" value="TreeGrafter"/>
</dbReference>
<feature type="domain" description="NOL9 N-terminal" evidence="3">
    <location>
        <begin position="470"/>
        <end position="592"/>
    </location>
</feature>
<dbReference type="Pfam" id="PF24419">
    <property type="entry name" value="Cupin_NOL9"/>
    <property type="match status" value="1"/>
</dbReference>
<dbReference type="OrthoDB" id="2405412at2759"/>
<feature type="compositionally biased region" description="Basic and acidic residues" evidence="2">
    <location>
        <begin position="126"/>
        <end position="135"/>
    </location>
</feature>
<dbReference type="GO" id="GO:0005634">
    <property type="term" value="C:nucleus"/>
    <property type="evidence" value="ECO:0007669"/>
    <property type="project" value="TreeGrafter"/>
</dbReference>
<organism evidence="4 5">
    <name type="scientific">Ceutorhynchus assimilis</name>
    <name type="common">cabbage seed weevil</name>
    <dbReference type="NCBI Taxonomy" id="467358"/>
    <lineage>
        <taxon>Eukaryota</taxon>
        <taxon>Metazoa</taxon>
        <taxon>Ecdysozoa</taxon>
        <taxon>Arthropoda</taxon>
        <taxon>Hexapoda</taxon>
        <taxon>Insecta</taxon>
        <taxon>Pterygota</taxon>
        <taxon>Neoptera</taxon>
        <taxon>Endopterygota</taxon>
        <taxon>Coleoptera</taxon>
        <taxon>Polyphaga</taxon>
        <taxon>Cucujiformia</taxon>
        <taxon>Curculionidae</taxon>
        <taxon>Ceutorhynchinae</taxon>
        <taxon>Ceutorhynchus</taxon>
    </lineage>
</organism>
<gene>
    <name evidence="4" type="ORF">CEUTPL_LOCUS13289</name>
</gene>
<protein>
    <recommendedName>
        <fullName evidence="3">NOL9 N-terminal domain-containing protein</fullName>
    </recommendedName>
</protein>
<feature type="region of interest" description="Disordered" evidence="2">
    <location>
        <begin position="220"/>
        <end position="255"/>
    </location>
</feature>
<evidence type="ECO:0000256" key="1">
    <source>
        <dbReference type="ARBA" id="ARBA00011003"/>
    </source>
</evidence>
<evidence type="ECO:0000256" key="2">
    <source>
        <dbReference type="SAM" id="MobiDB-lite"/>
    </source>
</evidence>
<feature type="compositionally biased region" description="Basic and acidic residues" evidence="2">
    <location>
        <begin position="147"/>
        <end position="170"/>
    </location>
</feature>
<dbReference type="InterPro" id="IPR057573">
    <property type="entry name" value="NOL9_N"/>
</dbReference>
<dbReference type="PANTHER" id="PTHR12755">
    <property type="entry name" value="CLEAVAGE/POLYADENYLATION FACTOR IA SUBUNIT CLP1P"/>
    <property type="match status" value="1"/>
</dbReference>
<comment type="similarity">
    <text evidence="1">Belongs to the Clp1 family. NOL9/GRC3 subfamily.</text>
</comment>
<dbReference type="GO" id="GO:0051731">
    <property type="term" value="F:polynucleotide 5'-hydroxyl-kinase activity"/>
    <property type="evidence" value="ECO:0007669"/>
    <property type="project" value="InterPro"/>
</dbReference>
<accession>A0A9N9N191</accession>
<feature type="region of interest" description="Disordered" evidence="2">
    <location>
        <begin position="74"/>
        <end position="173"/>
    </location>
</feature>
<proteinExistence type="inferred from homology"/>
<name>A0A9N9N191_9CUCU</name>
<keyword evidence="5" id="KW-1185">Reference proteome</keyword>
<feature type="compositionally biased region" description="Polar residues" evidence="2">
    <location>
        <begin position="99"/>
        <end position="116"/>
    </location>
</feature>